<dbReference type="Proteomes" id="UP001149009">
    <property type="component" value="Unassembled WGS sequence"/>
</dbReference>
<dbReference type="AlphaFoldDB" id="A0A9X3B7F2"/>
<keyword evidence="3" id="KW-1185">Reference proteome</keyword>
<comment type="caution">
    <text evidence="2">The sequence shown here is derived from an EMBL/GenBank/DDBJ whole genome shotgun (WGS) entry which is preliminary data.</text>
</comment>
<dbReference type="EMBL" id="JAODNV010000017">
    <property type="protein sequence ID" value="MCT8991643.1"/>
    <property type="molecule type" value="Genomic_DNA"/>
</dbReference>
<evidence type="ECO:0000259" key="1">
    <source>
        <dbReference type="Pfam" id="PF06742"/>
    </source>
</evidence>
<dbReference type="InterPro" id="IPR010621">
    <property type="entry name" value="DUF1214"/>
</dbReference>
<name>A0A9X3B7F2_9HYPH</name>
<reference evidence="2" key="1">
    <citation type="submission" date="2022-08" db="EMBL/GenBank/DDBJ databases">
        <title>Chelativorans sichuanense sp. nov., a paraffin oil-degrading bacterium isolated from a mixture of oil-based drill cuttings and paddy soil.</title>
        <authorList>
            <person name="Yu J."/>
            <person name="Liu H."/>
            <person name="Chen Q."/>
        </authorList>
    </citation>
    <scope>NUCLEOTIDE SEQUENCE</scope>
    <source>
        <strain evidence="2">SCAU 2101</strain>
    </source>
</reference>
<dbReference type="InterPro" id="IPR012038">
    <property type="entry name" value="UCP009471"/>
</dbReference>
<accession>A0A9X3B7F2</accession>
<evidence type="ECO:0000313" key="3">
    <source>
        <dbReference type="Proteomes" id="UP001149009"/>
    </source>
</evidence>
<dbReference type="SUPFAM" id="SSF160935">
    <property type="entry name" value="VPA0735-like"/>
    <property type="match status" value="1"/>
</dbReference>
<dbReference type="RefSeq" id="WP_261516570.1">
    <property type="nucleotide sequence ID" value="NZ_JAODNV010000017.1"/>
</dbReference>
<dbReference type="PIRSF" id="PIRSF009471">
    <property type="entry name" value="UCP009471"/>
    <property type="match status" value="1"/>
</dbReference>
<gene>
    <name evidence="2" type="ORF">NYR54_15300</name>
</gene>
<evidence type="ECO:0000313" key="2">
    <source>
        <dbReference type="EMBL" id="MCT8991643.1"/>
    </source>
</evidence>
<dbReference type="Pfam" id="PF06742">
    <property type="entry name" value="DUF1214"/>
    <property type="match status" value="1"/>
</dbReference>
<feature type="domain" description="DUF1214" evidence="1">
    <location>
        <begin position="72"/>
        <end position="172"/>
    </location>
</feature>
<protein>
    <submittedName>
        <fullName evidence="2">DUF1214 domain-containing protein</fullName>
    </submittedName>
</protein>
<dbReference type="InterPro" id="IPR037049">
    <property type="entry name" value="DUF1214_C_sf"/>
</dbReference>
<proteinExistence type="predicted"/>
<organism evidence="2 3">
    <name type="scientific">Chelativorans petroleitrophicus</name>
    <dbReference type="NCBI Taxonomy" id="2975484"/>
    <lineage>
        <taxon>Bacteria</taxon>
        <taxon>Pseudomonadati</taxon>
        <taxon>Pseudomonadota</taxon>
        <taxon>Alphaproteobacteria</taxon>
        <taxon>Hyphomicrobiales</taxon>
        <taxon>Phyllobacteriaceae</taxon>
        <taxon>Chelativorans</taxon>
    </lineage>
</organism>
<dbReference type="Gene3D" id="2.60.120.600">
    <property type="entry name" value="Domain of unknown function DUF1214, C-terminal domain"/>
    <property type="match status" value="1"/>
</dbReference>
<sequence length="193" mass="19945">MLRTVLFAIFVLAIAIGGGAASVWAVLEKAPLGGTRVKAPWIALPSAGSPEANPYTRARLAREGGVPLGSAEGMAFLAARDSGGALLDRSCTYSIEGIIPVARLWTLHAIAPSGALLASLGRRKPALHSRMVLYQPEGSIAITVSTHPSPGNWLALTGSGPFELVLTLLDPSVTTPGESEMVLPQIVQVGCDG</sequence>